<feature type="domain" description="Methyl-CpG-binding" evidence="3">
    <location>
        <begin position="35"/>
        <end position="98"/>
    </location>
</feature>
<feature type="region of interest" description="Disordered" evidence="1">
    <location>
        <begin position="58"/>
        <end position="81"/>
    </location>
</feature>
<dbReference type="Proteomes" id="UP001328107">
    <property type="component" value="Unassembled WGS sequence"/>
</dbReference>
<feature type="non-terminal residue" evidence="4">
    <location>
        <position position="1"/>
    </location>
</feature>
<dbReference type="Pfam" id="PF14048">
    <property type="entry name" value="MBD_C"/>
    <property type="match status" value="1"/>
</dbReference>
<feature type="domain" description="Methyl-CpG binding protein 2/3 C-terminal" evidence="2">
    <location>
        <begin position="113"/>
        <end position="205"/>
    </location>
</feature>
<feature type="region of interest" description="Disordered" evidence="1">
    <location>
        <begin position="1"/>
        <end position="37"/>
    </location>
</feature>
<feature type="region of interest" description="Disordered" evidence="1">
    <location>
        <begin position="153"/>
        <end position="173"/>
    </location>
</feature>
<dbReference type="EMBL" id="BTRK01000005">
    <property type="protein sequence ID" value="GMR53112.1"/>
    <property type="molecule type" value="Genomic_DNA"/>
</dbReference>
<evidence type="ECO:0000256" key="1">
    <source>
        <dbReference type="SAM" id="MobiDB-lite"/>
    </source>
</evidence>
<evidence type="ECO:0000313" key="4">
    <source>
        <dbReference type="EMBL" id="GMR53112.1"/>
    </source>
</evidence>
<keyword evidence="5" id="KW-1185">Reference proteome</keyword>
<comment type="caution">
    <text evidence="4">The sequence shown here is derived from an EMBL/GenBank/DDBJ whole genome shotgun (WGS) entry which is preliminary data.</text>
</comment>
<evidence type="ECO:0000313" key="5">
    <source>
        <dbReference type="Proteomes" id="UP001328107"/>
    </source>
</evidence>
<dbReference type="InterPro" id="IPR032343">
    <property type="entry name" value="MBD2/MBD3_p55-bd"/>
</dbReference>
<name>A0AAN5I5G8_9BILA</name>
<gene>
    <name evidence="4" type="ORF">PMAYCL1PPCAC_23307</name>
</gene>
<feature type="compositionally biased region" description="Basic and acidic residues" evidence="1">
    <location>
        <begin position="61"/>
        <end position="74"/>
    </location>
</feature>
<dbReference type="AlphaFoldDB" id="A0AAN5I5G8"/>
<protein>
    <submittedName>
        <fullName evidence="4">Uncharacterized protein</fullName>
    </submittedName>
</protein>
<proteinExistence type="predicted"/>
<accession>A0AAN5I5G8</accession>
<dbReference type="InterPro" id="IPR025884">
    <property type="entry name" value="MeCpG-bd_2/3_C_dom"/>
</dbReference>
<sequence>ISRMGRGRSEADPALKKRHHKTKKDTGNNSGKTGFDGLTVAPWRKTVSIFKQPVTLVHTTRSRDNKKPLPEQLKRGTSGNQTKPVQMMWAKSLEGIEAVVPLHIADKIDTANESLPSKLELPARVTPAANFISPEAAAASLCTAIHNPLGGMVSGQKKDGKTIEHNPRGTMDTDQPLTAIMVVMEEDVKTQERRVIDARKRLQEIRKHFYTPS</sequence>
<organism evidence="4 5">
    <name type="scientific">Pristionchus mayeri</name>
    <dbReference type="NCBI Taxonomy" id="1317129"/>
    <lineage>
        <taxon>Eukaryota</taxon>
        <taxon>Metazoa</taxon>
        <taxon>Ecdysozoa</taxon>
        <taxon>Nematoda</taxon>
        <taxon>Chromadorea</taxon>
        <taxon>Rhabditida</taxon>
        <taxon>Rhabditina</taxon>
        <taxon>Diplogasteromorpha</taxon>
        <taxon>Diplogasteroidea</taxon>
        <taxon>Neodiplogasteridae</taxon>
        <taxon>Pristionchus</taxon>
    </lineage>
</organism>
<reference evidence="5" key="1">
    <citation type="submission" date="2022-10" db="EMBL/GenBank/DDBJ databases">
        <title>Genome assembly of Pristionchus species.</title>
        <authorList>
            <person name="Yoshida K."/>
            <person name="Sommer R.J."/>
        </authorList>
    </citation>
    <scope>NUCLEOTIDE SEQUENCE [LARGE SCALE GENOMIC DNA]</scope>
    <source>
        <strain evidence="5">RS5460</strain>
    </source>
</reference>
<dbReference type="Pfam" id="PF16564">
    <property type="entry name" value="MBDa"/>
    <property type="match status" value="1"/>
</dbReference>
<evidence type="ECO:0000259" key="3">
    <source>
        <dbReference type="Pfam" id="PF16564"/>
    </source>
</evidence>
<dbReference type="GO" id="GO:0005634">
    <property type="term" value="C:nucleus"/>
    <property type="evidence" value="ECO:0007669"/>
    <property type="project" value="UniProtKB-ARBA"/>
</dbReference>
<feature type="compositionally biased region" description="Basic and acidic residues" evidence="1">
    <location>
        <begin position="156"/>
        <end position="167"/>
    </location>
</feature>
<evidence type="ECO:0000259" key="2">
    <source>
        <dbReference type="Pfam" id="PF14048"/>
    </source>
</evidence>